<organism evidence="1 2">
    <name type="scientific">Blastopirellula marina</name>
    <dbReference type="NCBI Taxonomy" id="124"/>
    <lineage>
        <taxon>Bacteria</taxon>
        <taxon>Pseudomonadati</taxon>
        <taxon>Planctomycetota</taxon>
        <taxon>Planctomycetia</taxon>
        <taxon>Pirellulales</taxon>
        <taxon>Pirellulaceae</taxon>
        <taxon>Blastopirellula</taxon>
    </lineage>
</organism>
<reference evidence="1 2" key="1">
    <citation type="submission" date="2018-02" db="EMBL/GenBank/DDBJ databases">
        <title>Comparative genomes isolates from brazilian mangrove.</title>
        <authorList>
            <person name="Araujo J.E."/>
            <person name="Taketani R.G."/>
            <person name="Silva M.C.P."/>
            <person name="Loureco M.V."/>
            <person name="Andreote F.D."/>
        </authorList>
    </citation>
    <scope>NUCLEOTIDE SEQUENCE [LARGE SCALE GENOMIC DNA]</scope>
    <source>
        <strain evidence="1 2">NAP PRIS-MGV</strain>
    </source>
</reference>
<name>A0A2S8F4C2_9BACT</name>
<gene>
    <name evidence="1" type="ORF">C5Y98_27530</name>
</gene>
<protein>
    <submittedName>
        <fullName evidence="1">Uncharacterized protein</fullName>
    </submittedName>
</protein>
<dbReference type="EMBL" id="PUIB01000028">
    <property type="protein sequence ID" value="PQO27012.1"/>
    <property type="molecule type" value="Genomic_DNA"/>
</dbReference>
<proteinExistence type="predicted"/>
<dbReference type="RefSeq" id="WP_105359480.1">
    <property type="nucleotide sequence ID" value="NZ_PUIB01000028.1"/>
</dbReference>
<comment type="caution">
    <text evidence="1">The sequence shown here is derived from an EMBL/GenBank/DDBJ whole genome shotgun (WGS) entry which is preliminary data.</text>
</comment>
<evidence type="ECO:0000313" key="1">
    <source>
        <dbReference type="EMBL" id="PQO27012.1"/>
    </source>
</evidence>
<dbReference type="PROSITE" id="PS51257">
    <property type="entry name" value="PROKAR_LIPOPROTEIN"/>
    <property type="match status" value="1"/>
</dbReference>
<sequence>MQRIEVVWRQQNRGRCLYVPWAIGVLACCLAGVGATPGYGQGVGEKVADAIKEGAIDISRFFVVPTPPSPREQVQRRHGMIYVVTSDRDALQRAVDDIAAAEKVETLIAELQKGRRISLLQATYFVAQASDDDLRNVVRRIDEIWGDLDQSKQGAAVQFLGTLPTLMPQRVDVIASEATKNLKTWTATEDINLLFSIQEALEAYGVPYEIDFSSFARIQGTLAPKRKASPENDLAELQEAVELVETTGKVDTIIADLRQHRNVDPRRITLFVTQASDDDLLDLIHKIEKLYPQLARFQKQETLGVLEQLPKLVPERTNVFAPDVIRYLKKWSDEADDINEAFPLREALQAYGVQKKLDFSKFRPN</sequence>
<evidence type="ECO:0000313" key="2">
    <source>
        <dbReference type="Proteomes" id="UP000239388"/>
    </source>
</evidence>
<dbReference type="AlphaFoldDB" id="A0A2S8F4C2"/>
<accession>A0A2S8F4C2</accession>
<dbReference type="Proteomes" id="UP000239388">
    <property type="component" value="Unassembled WGS sequence"/>
</dbReference>